<organism evidence="2 3">
    <name type="scientific">Microbacterium protaetiae</name>
    <dbReference type="NCBI Taxonomy" id="2509458"/>
    <lineage>
        <taxon>Bacteria</taxon>
        <taxon>Bacillati</taxon>
        <taxon>Actinomycetota</taxon>
        <taxon>Actinomycetes</taxon>
        <taxon>Micrococcales</taxon>
        <taxon>Microbacteriaceae</taxon>
        <taxon>Microbacterium</taxon>
    </lineage>
</organism>
<name>A0A4P6EI42_9MICO</name>
<evidence type="ECO:0000313" key="3">
    <source>
        <dbReference type="Proteomes" id="UP000293995"/>
    </source>
</evidence>
<dbReference type="EMBL" id="CP035494">
    <property type="protein sequence ID" value="QAY61636.1"/>
    <property type="molecule type" value="Genomic_DNA"/>
</dbReference>
<dbReference type="Pfam" id="PF06689">
    <property type="entry name" value="zf-C4_ClpX"/>
    <property type="match status" value="1"/>
</dbReference>
<sequence length="115" mass="12418">MCSFCLRARTGVRLVAGPGVAICADCVRDAAVLVDQPGDTELSRVFSPDHRVSLGLSRILEILPEVAQVGAHVDEELVGWVKTARTAGASWQQVADVLGVTRQSAWERFSRRVSS</sequence>
<dbReference type="InterPro" id="IPR038366">
    <property type="entry name" value="Znf_CppX_C4_sf"/>
</dbReference>
<dbReference type="AlphaFoldDB" id="A0A4P6EI42"/>
<dbReference type="Proteomes" id="UP000293995">
    <property type="component" value="Chromosome"/>
</dbReference>
<feature type="domain" description="ATP-dependent Clp protease ATP-binding subunit ClpX zinc ribbon" evidence="1">
    <location>
        <begin position="2"/>
        <end position="37"/>
    </location>
</feature>
<dbReference type="GO" id="GO:0046983">
    <property type="term" value="F:protein dimerization activity"/>
    <property type="evidence" value="ECO:0007669"/>
    <property type="project" value="InterPro"/>
</dbReference>
<dbReference type="Gene3D" id="6.20.220.10">
    <property type="entry name" value="ClpX chaperone, C4-type zinc finger domain"/>
    <property type="match status" value="1"/>
</dbReference>
<dbReference type="InterPro" id="IPR010603">
    <property type="entry name" value="Znf_CppX_C4"/>
</dbReference>
<evidence type="ECO:0000313" key="2">
    <source>
        <dbReference type="EMBL" id="QAY61636.1"/>
    </source>
</evidence>
<dbReference type="GO" id="GO:0008270">
    <property type="term" value="F:zinc ion binding"/>
    <property type="evidence" value="ECO:0007669"/>
    <property type="project" value="InterPro"/>
</dbReference>
<accession>A0A4P6EI42</accession>
<proteinExistence type="predicted"/>
<evidence type="ECO:0000259" key="1">
    <source>
        <dbReference type="SMART" id="SM00994"/>
    </source>
</evidence>
<dbReference type="OrthoDB" id="3579809at2"/>
<dbReference type="KEGG" id="mprt:ET475_00910"/>
<keyword evidence="3" id="KW-1185">Reference proteome</keyword>
<gene>
    <name evidence="2" type="ORF">ET475_00910</name>
</gene>
<protein>
    <recommendedName>
        <fullName evidence="1">ATP-dependent Clp protease ATP-binding subunit ClpX zinc ribbon domain-containing protein</fullName>
    </recommendedName>
</protein>
<reference evidence="2 3" key="1">
    <citation type="submission" date="2019-01" db="EMBL/GenBank/DDBJ databases">
        <title>Genome sequencing of strain DFW100M-13.</title>
        <authorList>
            <person name="Heo J."/>
            <person name="Kim S.-J."/>
            <person name="Kim J.-S."/>
            <person name="Hong S.-B."/>
            <person name="Kwon S.-W."/>
        </authorList>
    </citation>
    <scope>NUCLEOTIDE SEQUENCE [LARGE SCALE GENOMIC DNA]</scope>
    <source>
        <strain evidence="2 3">DFW100M-13</strain>
    </source>
</reference>
<dbReference type="SMART" id="SM00994">
    <property type="entry name" value="zf-C4_ClpX"/>
    <property type="match status" value="1"/>
</dbReference>